<dbReference type="EMBL" id="JABDTM020026512">
    <property type="protein sequence ID" value="KAH0811839.1"/>
    <property type="molecule type" value="Genomic_DNA"/>
</dbReference>
<accession>A0A8J6L5Q7</accession>
<protein>
    <submittedName>
        <fullName evidence="1">Uncharacterized protein</fullName>
    </submittedName>
</protein>
<proteinExistence type="predicted"/>
<evidence type="ECO:0000313" key="2">
    <source>
        <dbReference type="Proteomes" id="UP000719412"/>
    </source>
</evidence>
<keyword evidence="2" id="KW-1185">Reference proteome</keyword>
<gene>
    <name evidence="1" type="ORF">GEV33_010952</name>
</gene>
<sequence>MKCDSTQLALTGTKSTISNIEGRIFNGRSRIPAVFYAGVDTEELLVASEYEAAALRWVVCEIDNLLNFSPAK</sequence>
<organism evidence="1 2">
    <name type="scientific">Tenebrio molitor</name>
    <name type="common">Yellow mealworm beetle</name>
    <dbReference type="NCBI Taxonomy" id="7067"/>
    <lineage>
        <taxon>Eukaryota</taxon>
        <taxon>Metazoa</taxon>
        <taxon>Ecdysozoa</taxon>
        <taxon>Arthropoda</taxon>
        <taxon>Hexapoda</taxon>
        <taxon>Insecta</taxon>
        <taxon>Pterygota</taxon>
        <taxon>Neoptera</taxon>
        <taxon>Endopterygota</taxon>
        <taxon>Coleoptera</taxon>
        <taxon>Polyphaga</taxon>
        <taxon>Cucujiformia</taxon>
        <taxon>Tenebrionidae</taxon>
        <taxon>Tenebrio</taxon>
    </lineage>
</organism>
<evidence type="ECO:0000313" key="1">
    <source>
        <dbReference type="EMBL" id="KAH0811839.1"/>
    </source>
</evidence>
<dbReference type="Proteomes" id="UP000719412">
    <property type="component" value="Unassembled WGS sequence"/>
</dbReference>
<reference evidence="1" key="2">
    <citation type="submission" date="2021-08" db="EMBL/GenBank/DDBJ databases">
        <authorList>
            <person name="Eriksson T."/>
        </authorList>
    </citation>
    <scope>NUCLEOTIDE SEQUENCE</scope>
    <source>
        <strain evidence="1">Stoneville</strain>
        <tissue evidence="1">Whole head</tissue>
    </source>
</reference>
<comment type="caution">
    <text evidence="1">The sequence shown here is derived from an EMBL/GenBank/DDBJ whole genome shotgun (WGS) entry which is preliminary data.</text>
</comment>
<name>A0A8J6L5Q7_TENMO</name>
<dbReference type="AlphaFoldDB" id="A0A8J6L5Q7"/>
<reference evidence="1" key="1">
    <citation type="journal article" date="2020" name="J Insects Food Feed">
        <title>The yellow mealworm (Tenebrio molitor) genome: a resource for the emerging insects as food and feed industry.</title>
        <authorList>
            <person name="Eriksson T."/>
            <person name="Andere A."/>
            <person name="Kelstrup H."/>
            <person name="Emery V."/>
            <person name="Picard C."/>
        </authorList>
    </citation>
    <scope>NUCLEOTIDE SEQUENCE</scope>
    <source>
        <strain evidence="1">Stoneville</strain>
        <tissue evidence="1">Whole head</tissue>
    </source>
</reference>